<protein>
    <submittedName>
        <fullName evidence="1">Uncharacterized protein</fullName>
    </submittedName>
</protein>
<sequence>MFYLRKNTLHSANAVAVNHDCAGGFRPIQLAKMMFLQMSIVVAFLAFSSAYLTEDEALMALERFANSVSNNMFYARVMGRPDIKISSNFPLTVQITDALLATTSCTQSEAFSYTSGNDLNSNCPAPANARALMKCSGTVTWQNGSPQMPWGTARCGNP</sequence>
<reference evidence="1" key="1">
    <citation type="journal article" date="2023" name="G3 (Bethesda)">
        <title>A reference genome for the long-term kleptoplast-retaining sea slug Elysia crispata morphotype clarki.</title>
        <authorList>
            <person name="Eastman K.E."/>
            <person name="Pendleton A.L."/>
            <person name="Shaikh M.A."/>
            <person name="Suttiyut T."/>
            <person name="Ogas R."/>
            <person name="Tomko P."/>
            <person name="Gavelis G."/>
            <person name="Widhalm J.R."/>
            <person name="Wisecaver J.H."/>
        </authorList>
    </citation>
    <scope>NUCLEOTIDE SEQUENCE</scope>
    <source>
        <strain evidence="1">ECLA1</strain>
    </source>
</reference>
<dbReference type="EMBL" id="JAWDGP010003976">
    <property type="protein sequence ID" value="KAK3769058.1"/>
    <property type="molecule type" value="Genomic_DNA"/>
</dbReference>
<evidence type="ECO:0000313" key="1">
    <source>
        <dbReference type="EMBL" id="KAK3769058.1"/>
    </source>
</evidence>
<proteinExistence type="predicted"/>
<name>A0AAE0ZGK1_9GAST</name>
<dbReference type="AlphaFoldDB" id="A0AAE0ZGK1"/>
<comment type="caution">
    <text evidence="1">The sequence shown here is derived from an EMBL/GenBank/DDBJ whole genome shotgun (WGS) entry which is preliminary data.</text>
</comment>
<accession>A0AAE0ZGK1</accession>
<gene>
    <name evidence="1" type="ORF">RRG08_032049</name>
</gene>
<dbReference type="Proteomes" id="UP001283361">
    <property type="component" value="Unassembled WGS sequence"/>
</dbReference>
<evidence type="ECO:0000313" key="2">
    <source>
        <dbReference type="Proteomes" id="UP001283361"/>
    </source>
</evidence>
<keyword evidence="2" id="KW-1185">Reference proteome</keyword>
<organism evidence="1 2">
    <name type="scientific">Elysia crispata</name>
    <name type="common">lettuce slug</name>
    <dbReference type="NCBI Taxonomy" id="231223"/>
    <lineage>
        <taxon>Eukaryota</taxon>
        <taxon>Metazoa</taxon>
        <taxon>Spiralia</taxon>
        <taxon>Lophotrochozoa</taxon>
        <taxon>Mollusca</taxon>
        <taxon>Gastropoda</taxon>
        <taxon>Heterobranchia</taxon>
        <taxon>Euthyneura</taxon>
        <taxon>Panpulmonata</taxon>
        <taxon>Sacoglossa</taxon>
        <taxon>Placobranchoidea</taxon>
        <taxon>Plakobranchidae</taxon>
        <taxon>Elysia</taxon>
    </lineage>
</organism>